<dbReference type="InterPro" id="IPR001387">
    <property type="entry name" value="Cro/C1-type_HTH"/>
</dbReference>
<dbReference type="PROSITE" id="PS50943">
    <property type="entry name" value="HTH_CROC1"/>
    <property type="match status" value="1"/>
</dbReference>
<accession>A0ABS7QJU7</accession>
<dbReference type="SUPFAM" id="SSF88946">
    <property type="entry name" value="Sigma2 domain of RNA polymerase sigma factors"/>
    <property type="match status" value="1"/>
</dbReference>
<keyword evidence="6" id="KW-0804">Transcription</keyword>
<evidence type="ECO:0000313" key="10">
    <source>
        <dbReference type="Proteomes" id="UP001198565"/>
    </source>
</evidence>
<dbReference type="Pfam" id="PF04539">
    <property type="entry name" value="Sigma70_r3"/>
    <property type="match status" value="1"/>
</dbReference>
<dbReference type="InterPro" id="IPR013325">
    <property type="entry name" value="RNA_pol_sigma_r2"/>
</dbReference>
<evidence type="ECO:0000313" key="9">
    <source>
        <dbReference type="EMBL" id="MBY8883452.1"/>
    </source>
</evidence>
<dbReference type="InterPro" id="IPR014322">
    <property type="entry name" value="RNA_pol_sigma-B/F/G"/>
</dbReference>
<dbReference type="InterPro" id="IPR007630">
    <property type="entry name" value="RNA_pol_sigma70_r4"/>
</dbReference>
<keyword evidence="3" id="KW-0805">Transcription regulation</keyword>
<dbReference type="InterPro" id="IPR014284">
    <property type="entry name" value="RNA_pol_sigma-70_dom"/>
</dbReference>
<dbReference type="PRINTS" id="PR00046">
    <property type="entry name" value="SIGMA70FCT"/>
</dbReference>
<name>A0ABS7QJU7_9ACTN</name>
<dbReference type="Gene3D" id="1.10.10.10">
    <property type="entry name" value="Winged helix-like DNA-binding domain superfamily/Winged helix DNA-binding domain"/>
    <property type="match status" value="2"/>
</dbReference>
<feature type="domain" description="HTH cro/C1-type" evidence="8">
    <location>
        <begin position="221"/>
        <end position="244"/>
    </location>
</feature>
<evidence type="ECO:0000256" key="7">
    <source>
        <dbReference type="SAM" id="MobiDB-lite"/>
    </source>
</evidence>
<reference evidence="9 10" key="1">
    <citation type="submission" date="2021-08" db="EMBL/GenBank/DDBJ databases">
        <title>Streptomyces sp. PTM05 isolated from lichen.</title>
        <authorList>
            <person name="Somphong A."/>
            <person name="Phongsopitanun W."/>
            <person name="Tanasupawat S."/>
        </authorList>
    </citation>
    <scope>NUCLEOTIDE SEQUENCE [LARGE SCALE GENOMIC DNA]</scope>
    <source>
        <strain evidence="9 10">Ptm05</strain>
    </source>
</reference>
<dbReference type="InterPro" id="IPR007627">
    <property type="entry name" value="RNA_pol_sigma70_r2"/>
</dbReference>
<keyword evidence="2" id="KW-0749">Sporulation</keyword>
<dbReference type="EMBL" id="JAINVZ010000001">
    <property type="protein sequence ID" value="MBY8883452.1"/>
    <property type="molecule type" value="Genomic_DNA"/>
</dbReference>
<evidence type="ECO:0000256" key="4">
    <source>
        <dbReference type="ARBA" id="ARBA00023082"/>
    </source>
</evidence>
<dbReference type="SUPFAM" id="SSF88659">
    <property type="entry name" value="Sigma3 and sigma4 domains of RNA polymerase sigma factors"/>
    <property type="match status" value="2"/>
</dbReference>
<evidence type="ECO:0000259" key="8">
    <source>
        <dbReference type="PROSITE" id="PS50943"/>
    </source>
</evidence>
<dbReference type="Pfam" id="PF04545">
    <property type="entry name" value="Sigma70_r4"/>
    <property type="match status" value="1"/>
</dbReference>
<evidence type="ECO:0000256" key="2">
    <source>
        <dbReference type="ARBA" id="ARBA00022969"/>
    </source>
</evidence>
<proteinExistence type="inferred from homology"/>
<keyword evidence="10" id="KW-1185">Reference proteome</keyword>
<dbReference type="InterPro" id="IPR007624">
    <property type="entry name" value="RNA_pol_sigma70_r3"/>
</dbReference>
<dbReference type="PANTHER" id="PTHR30385">
    <property type="entry name" value="SIGMA FACTOR F FLAGELLAR"/>
    <property type="match status" value="1"/>
</dbReference>
<keyword evidence="5" id="KW-0238">DNA-binding</keyword>
<dbReference type="PANTHER" id="PTHR30385:SF4">
    <property type="entry name" value="RNA POLYMERASE SIGMA-E FACTOR"/>
    <property type="match status" value="1"/>
</dbReference>
<sequence length="263" mass="29498">MGKTEARALTDVLLRRLAALDPADPAYGYVRGTLIELSLPLVRYVAASYRHRHESMDDIVQVGVVGLIKAVDAYDVDRGVEFSTFAIPTISGEIKRYFRDTSWPVHVPRRVQELYLAVARGSDRLEQDLGRAPSTDEIAAYLHVRACDVDDGIRAARAYRIDRLDALSDPGDDQPGTPLSERLGQDDNELELTEVRETLGVLLNDLPPRERTIVLLRFWGNLTQVEIAERIGVSQMHVSRLLSGTLRELRARWQEEDDPGRAG</sequence>
<feature type="region of interest" description="Disordered" evidence="7">
    <location>
        <begin position="166"/>
        <end position="187"/>
    </location>
</feature>
<dbReference type="NCBIfam" id="TIGR02980">
    <property type="entry name" value="SigBFG"/>
    <property type="match status" value="1"/>
</dbReference>
<keyword evidence="4" id="KW-0731">Sigma factor</keyword>
<dbReference type="InterPro" id="IPR013324">
    <property type="entry name" value="RNA_pol_sigma_r3/r4-like"/>
</dbReference>
<gene>
    <name evidence="9" type="ORF">K7472_01155</name>
</gene>
<dbReference type="InterPro" id="IPR000943">
    <property type="entry name" value="RNA_pol_sigma70"/>
</dbReference>
<dbReference type="CDD" id="cd06171">
    <property type="entry name" value="Sigma70_r4"/>
    <property type="match status" value="1"/>
</dbReference>
<evidence type="ECO:0000256" key="6">
    <source>
        <dbReference type="ARBA" id="ARBA00023163"/>
    </source>
</evidence>
<evidence type="ECO:0000256" key="1">
    <source>
        <dbReference type="ARBA" id="ARBA00007788"/>
    </source>
</evidence>
<dbReference type="PROSITE" id="PS00715">
    <property type="entry name" value="SIGMA70_1"/>
    <property type="match status" value="1"/>
</dbReference>
<evidence type="ECO:0000256" key="3">
    <source>
        <dbReference type="ARBA" id="ARBA00023015"/>
    </source>
</evidence>
<dbReference type="Proteomes" id="UP001198565">
    <property type="component" value="Unassembled WGS sequence"/>
</dbReference>
<dbReference type="Gene3D" id="1.20.120.1810">
    <property type="match status" value="1"/>
</dbReference>
<protein>
    <submittedName>
        <fullName evidence="9">SigB/SigF/SigG family RNA polymerase sigma factor</fullName>
    </submittedName>
</protein>
<dbReference type="NCBIfam" id="TIGR02937">
    <property type="entry name" value="sigma70-ECF"/>
    <property type="match status" value="1"/>
</dbReference>
<dbReference type="Pfam" id="PF04542">
    <property type="entry name" value="Sigma70_r2"/>
    <property type="match status" value="1"/>
</dbReference>
<organism evidence="9 10">
    <name type="scientific">Streptantibioticus parmotrematis</name>
    <dbReference type="NCBI Taxonomy" id="2873249"/>
    <lineage>
        <taxon>Bacteria</taxon>
        <taxon>Bacillati</taxon>
        <taxon>Actinomycetota</taxon>
        <taxon>Actinomycetes</taxon>
        <taxon>Kitasatosporales</taxon>
        <taxon>Streptomycetaceae</taxon>
        <taxon>Streptantibioticus</taxon>
    </lineage>
</organism>
<comment type="similarity">
    <text evidence="1">Belongs to the sigma-70 factor family.</text>
</comment>
<dbReference type="InterPro" id="IPR036388">
    <property type="entry name" value="WH-like_DNA-bd_sf"/>
</dbReference>
<comment type="caution">
    <text evidence="9">The sequence shown here is derived from an EMBL/GenBank/DDBJ whole genome shotgun (WGS) entry which is preliminary data.</text>
</comment>
<evidence type="ECO:0000256" key="5">
    <source>
        <dbReference type="ARBA" id="ARBA00023125"/>
    </source>
</evidence>